<keyword evidence="4" id="KW-0012">Acyltransferase</keyword>
<gene>
    <name evidence="6" type="ORF">PEDI_05550</name>
</gene>
<evidence type="ECO:0000259" key="5">
    <source>
        <dbReference type="Pfam" id="PF17836"/>
    </source>
</evidence>
<dbReference type="CDD" id="cd03360">
    <property type="entry name" value="LbH_AT_putative"/>
    <property type="match status" value="1"/>
</dbReference>
<dbReference type="InterPro" id="IPR041561">
    <property type="entry name" value="PglD_N"/>
</dbReference>
<dbReference type="Gene3D" id="3.40.50.20">
    <property type="match status" value="1"/>
</dbReference>
<dbReference type="NCBIfam" id="TIGR03570">
    <property type="entry name" value="NeuD_NnaD"/>
    <property type="match status" value="1"/>
</dbReference>
<dbReference type="Gene3D" id="2.160.10.10">
    <property type="entry name" value="Hexapeptide repeat proteins"/>
    <property type="match status" value="2"/>
</dbReference>
<dbReference type="PANTHER" id="PTHR43300">
    <property type="entry name" value="ACETYLTRANSFERASE"/>
    <property type="match status" value="1"/>
</dbReference>
<dbReference type="Proteomes" id="UP001310022">
    <property type="component" value="Unassembled WGS sequence"/>
</dbReference>
<evidence type="ECO:0000256" key="2">
    <source>
        <dbReference type="ARBA" id="ARBA00022679"/>
    </source>
</evidence>
<dbReference type="InterPro" id="IPR001451">
    <property type="entry name" value="Hexapep"/>
</dbReference>
<keyword evidence="7" id="KW-1185">Reference proteome</keyword>
<evidence type="ECO:0000313" key="6">
    <source>
        <dbReference type="EMBL" id="GJM60003.1"/>
    </source>
</evidence>
<comment type="similarity">
    <text evidence="1">Belongs to the transferase hexapeptide repeat family.</text>
</comment>
<dbReference type="EMBL" id="BQKE01000001">
    <property type="protein sequence ID" value="GJM60003.1"/>
    <property type="molecule type" value="Genomic_DNA"/>
</dbReference>
<organism evidence="6 7">
    <name type="scientific">Persicobacter diffluens</name>
    <dbReference type="NCBI Taxonomy" id="981"/>
    <lineage>
        <taxon>Bacteria</taxon>
        <taxon>Pseudomonadati</taxon>
        <taxon>Bacteroidota</taxon>
        <taxon>Cytophagia</taxon>
        <taxon>Cytophagales</taxon>
        <taxon>Persicobacteraceae</taxon>
        <taxon>Persicobacter</taxon>
    </lineage>
</organism>
<dbReference type="GO" id="GO:0016746">
    <property type="term" value="F:acyltransferase activity"/>
    <property type="evidence" value="ECO:0007669"/>
    <property type="project" value="UniProtKB-KW"/>
</dbReference>
<dbReference type="InterPro" id="IPR020019">
    <property type="entry name" value="AcTrfase_PglD-like"/>
</dbReference>
<accession>A0AAN4VW32</accession>
<reference evidence="6 7" key="1">
    <citation type="submission" date="2021-12" db="EMBL/GenBank/DDBJ databases">
        <title>Genome sequencing of bacteria with rrn-lacking chromosome and rrn-plasmid.</title>
        <authorList>
            <person name="Anda M."/>
            <person name="Iwasaki W."/>
        </authorList>
    </citation>
    <scope>NUCLEOTIDE SEQUENCE [LARGE SCALE GENOMIC DNA]</scope>
    <source>
        <strain evidence="6 7">NBRC 15940</strain>
    </source>
</reference>
<dbReference type="AlphaFoldDB" id="A0AAN4VW32"/>
<dbReference type="InterPro" id="IPR018357">
    <property type="entry name" value="Hexapep_transf_CS"/>
</dbReference>
<protein>
    <recommendedName>
        <fullName evidence="5">PglD N-terminal domain-containing protein</fullName>
    </recommendedName>
</protein>
<dbReference type="PANTHER" id="PTHR43300:SF7">
    <property type="entry name" value="UDP-N-ACETYLBACILLOSAMINE N-ACETYLTRANSFERASE"/>
    <property type="match status" value="1"/>
</dbReference>
<keyword evidence="2" id="KW-0808">Transferase</keyword>
<dbReference type="Pfam" id="PF17836">
    <property type="entry name" value="PglD_N"/>
    <property type="match status" value="1"/>
</dbReference>
<evidence type="ECO:0000256" key="4">
    <source>
        <dbReference type="ARBA" id="ARBA00023315"/>
    </source>
</evidence>
<evidence type="ECO:0000256" key="3">
    <source>
        <dbReference type="ARBA" id="ARBA00022737"/>
    </source>
</evidence>
<proteinExistence type="inferred from homology"/>
<evidence type="ECO:0000313" key="7">
    <source>
        <dbReference type="Proteomes" id="UP001310022"/>
    </source>
</evidence>
<dbReference type="Pfam" id="PF00132">
    <property type="entry name" value="Hexapep"/>
    <property type="match status" value="1"/>
</dbReference>
<comment type="caution">
    <text evidence="6">The sequence shown here is derived from an EMBL/GenBank/DDBJ whole genome shotgun (WGS) entry which is preliminary data.</text>
</comment>
<dbReference type="InterPro" id="IPR011004">
    <property type="entry name" value="Trimer_LpxA-like_sf"/>
</dbReference>
<dbReference type="InterPro" id="IPR050179">
    <property type="entry name" value="Trans_hexapeptide_repeat"/>
</dbReference>
<evidence type="ECO:0000256" key="1">
    <source>
        <dbReference type="ARBA" id="ARBA00007274"/>
    </source>
</evidence>
<dbReference type="RefSeq" id="WP_053405904.1">
    <property type="nucleotide sequence ID" value="NZ_BQKE01000001.1"/>
</dbReference>
<dbReference type="SUPFAM" id="SSF51161">
    <property type="entry name" value="Trimeric LpxA-like enzymes"/>
    <property type="match status" value="1"/>
</dbReference>
<sequence length="211" mass="21974">MENPVIIFGANSIGKAALEIFKSNEIEVYGFLDENEALHHTEIDVVPVLGFPDDGGFTKLIGKKCEAFIATDETELRKNQVEMLNEKRKVQPANAVHQAAIISDSASFGYGNFINAKAFIGSGVEVESHCVIHAGVNLDAGVKVGNFAQIGTGSNINADVTIEEEAFIGSGVTIVAGVTIGKGARVGAGSVVISDVKAGETVFGNPAKAIG</sequence>
<dbReference type="PROSITE" id="PS00101">
    <property type="entry name" value="HEXAPEP_TRANSFERASES"/>
    <property type="match status" value="1"/>
</dbReference>
<dbReference type="Pfam" id="PF14602">
    <property type="entry name" value="Hexapep_2"/>
    <property type="match status" value="1"/>
</dbReference>
<name>A0AAN4VW32_9BACT</name>
<feature type="domain" description="PglD N-terminal" evidence="5">
    <location>
        <begin position="5"/>
        <end position="84"/>
    </location>
</feature>
<keyword evidence="3" id="KW-0677">Repeat</keyword>